<reference evidence="2" key="1">
    <citation type="journal article" date="2023" name="Front. Plant Sci.">
        <title>Chromosomal-level genome assembly of Melastoma candidum provides insights into trichome evolution.</title>
        <authorList>
            <person name="Zhong Y."/>
            <person name="Wu W."/>
            <person name="Sun C."/>
            <person name="Zou P."/>
            <person name="Liu Y."/>
            <person name="Dai S."/>
            <person name="Zhou R."/>
        </authorList>
    </citation>
    <scope>NUCLEOTIDE SEQUENCE [LARGE SCALE GENOMIC DNA]</scope>
</reference>
<accession>A0ACB9S5B3</accession>
<proteinExistence type="predicted"/>
<sequence length="215" mass="24355">MVSTTRNMMRPRVPVVGMVEICSPDVRWLITVLFHPPANILKLGVGIGCHLLRDSGEQLRRLLVVVYPIIYQGYVRSNLVVVCGLSNTIRLRNHRVVPHDGGSLEEPVPERHVTEMDACFVKLGHQWHVLAAEDGLPFGQTFFFVISVFLLQTSRTCVQSLMCLERTPSPRLYNGSSQPQFNDITLALLLATLNTDLLLRHQYRQLILNIKHIPL</sequence>
<protein>
    <submittedName>
        <fullName evidence="1">Uncharacterized protein</fullName>
    </submittedName>
</protein>
<name>A0ACB9S5B3_9MYRT</name>
<evidence type="ECO:0000313" key="1">
    <source>
        <dbReference type="EMBL" id="KAI4386324.1"/>
    </source>
</evidence>
<keyword evidence="2" id="KW-1185">Reference proteome</keyword>
<dbReference type="EMBL" id="CM042881">
    <property type="protein sequence ID" value="KAI4386324.1"/>
    <property type="molecule type" value="Genomic_DNA"/>
</dbReference>
<evidence type="ECO:0000313" key="2">
    <source>
        <dbReference type="Proteomes" id="UP001057402"/>
    </source>
</evidence>
<dbReference type="Proteomes" id="UP001057402">
    <property type="component" value="Chromosome 2"/>
</dbReference>
<gene>
    <name evidence="1" type="ORF">MLD38_004265</name>
</gene>
<comment type="caution">
    <text evidence="1">The sequence shown here is derived from an EMBL/GenBank/DDBJ whole genome shotgun (WGS) entry which is preliminary data.</text>
</comment>
<organism evidence="1 2">
    <name type="scientific">Melastoma candidum</name>
    <dbReference type="NCBI Taxonomy" id="119954"/>
    <lineage>
        <taxon>Eukaryota</taxon>
        <taxon>Viridiplantae</taxon>
        <taxon>Streptophyta</taxon>
        <taxon>Embryophyta</taxon>
        <taxon>Tracheophyta</taxon>
        <taxon>Spermatophyta</taxon>
        <taxon>Magnoliopsida</taxon>
        <taxon>eudicotyledons</taxon>
        <taxon>Gunneridae</taxon>
        <taxon>Pentapetalae</taxon>
        <taxon>rosids</taxon>
        <taxon>malvids</taxon>
        <taxon>Myrtales</taxon>
        <taxon>Melastomataceae</taxon>
        <taxon>Melastomatoideae</taxon>
        <taxon>Melastomateae</taxon>
        <taxon>Melastoma</taxon>
    </lineage>
</organism>